<comment type="caution">
    <text evidence="9">The sequence shown here is derived from an EMBL/GenBank/DDBJ whole genome shotgun (WGS) entry which is preliminary data.</text>
</comment>
<evidence type="ECO:0000256" key="4">
    <source>
        <dbReference type="ARBA" id="ARBA00023040"/>
    </source>
</evidence>
<keyword evidence="4" id="KW-0297">G-protein coupled receptor</keyword>
<keyword evidence="6" id="KW-0675">Receptor</keyword>
<dbReference type="SUPFAM" id="SSF81321">
    <property type="entry name" value="Family A G protein-coupled receptor-like"/>
    <property type="match status" value="1"/>
</dbReference>
<comment type="subcellular location">
    <subcellularLocation>
        <location evidence="1">Membrane</location>
        <topology evidence="1">Multi-pass membrane protein</topology>
    </subcellularLocation>
</comment>
<dbReference type="InterPro" id="IPR000725">
    <property type="entry name" value="Olfact_rcpt"/>
</dbReference>
<keyword evidence="5 8" id="KW-0472">Membrane</keyword>
<dbReference type="InterPro" id="IPR050427">
    <property type="entry name" value="Olfactory_Receptors"/>
</dbReference>
<evidence type="ECO:0000313" key="10">
    <source>
        <dbReference type="Proteomes" id="UP000437017"/>
    </source>
</evidence>
<name>A0A643ATE8_BALPH</name>
<dbReference type="OrthoDB" id="10254436at2759"/>
<keyword evidence="3 8" id="KW-1133">Transmembrane helix</keyword>
<dbReference type="Gene3D" id="1.20.1070.10">
    <property type="entry name" value="Rhodopsin 7-helix transmembrane proteins"/>
    <property type="match status" value="1"/>
</dbReference>
<evidence type="ECO:0000256" key="2">
    <source>
        <dbReference type="ARBA" id="ARBA00022692"/>
    </source>
</evidence>
<reference evidence="9 10" key="1">
    <citation type="journal article" date="2019" name="PLoS ONE">
        <title>Genomic analyses reveal an absence of contemporary introgressive admixture between fin whales and blue whales, despite known hybrids.</title>
        <authorList>
            <person name="Westbury M.V."/>
            <person name="Petersen B."/>
            <person name="Lorenzen E.D."/>
        </authorList>
    </citation>
    <scope>NUCLEOTIDE SEQUENCE [LARGE SCALE GENOMIC DNA]</scope>
    <source>
        <strain evidence="9">FinWhale-01</strain>
    </source>
</reference>
<dbReference type="GO" id="GO:0005886">
    <property type="term" value="C:plasma membrane"/>
    <property type="evidence" value="ECO:0007669"/>
    <property type="project" value="UniProtKB-ARBA"/>
</dbReference>
<protein>
    <submittedName>
        <fullName evidence="9">Uncharacterized protein</fullName>
    </submittedName>
</protein>
<gene>
    <name evidence="9" type="ORF">E2I00_011345</name>
</gene>
<evidence type="ECO:0000256" key="1">
    <source>
        <dbReference type="ARBA" id="ARBA00004141"/>
    </source>
</evidence>
<dbReference type="GO" id="GO:0004930">
    <property type="term" value="F:G protein-coupled receptor activity"/>
    <property type="evidence" value="ECO:0007669"/>
    <property type="project" value="UniProtKB-KW"/>
</dbReference>
<keyword evidence="7" id="KW-0807">Transducer</keyword>
<feature type="transmembrane region" description="Helical" evidence="8">
    <location>
        <begin position="31"/>
        <end position="50"/>
    </location>
</feature>
<evidence type="ECO:0000256" key="6">
    <source>
        <dbReference type="ARBA" id="ARBA00023170"/>
    </source>
</evidence>
<keyword evidence="2 8" id="KW-0812">Transmembrane</keyword>
<dbReference type="Pfam" id="PF13853">
    <property type="entry name" value="7tm_4"/>
    <property type="match status" value="1"/>
</dbReference>
<accession>A0A643ATE8</accession>
<dbReference type="Proteomes" id="UP000437017">
    <property type="component" value="Unassembled WGS sequence"/>
</dbReference>
<dbReference type="AlphaFoldDB" id="A0A643ATE8"/>
<organism evidence="9 10">
    <name type="scientific">Balaenoptera physalus</name>
    <name type="common">Fin whale</name>
    <name type="synonym">Balaena physalus</name>
    <dbReference type="NCBI Taxonomy" id="9770"/>
    <lineage>
        <taxon>Eukaryota</taxon>
        <taxon>Metazoa</taxon>
        <taxon>Chordata</taxon>
        <taxon>Craniata</taxon>
        <taxon>Vertebrata</taxon>
        <taxon>Euteleostomi</taxon>
        <taxon>Mammalia</taxon>
        <taxon>Eutheria</taxon>
        <taxon>Laurasiatheria</taxon>
        <taxon>Artiodactyla</taxon>
        <taxon>Whippomorpha</taxon>
        <taxon>Cetacea</taxon>
        <taxon>Mysticeti</taxon>
        <taxon>Balaenopteridae</taxon>
        <taxon>Balaenoptera</taxon>
    </lineage>
</organism>
<evidence type="ECO:0000256" key="3">
    <source>
        <dbReference type="ARBA" id="ARBA00022989"/>
    </source>
</evidence>
<evidence type="ECO:0000256" key="7">
    <source>
        <dbReference type="ARBA" id="ARBA00023224"/>
    </source>
</evidence>
<dbReference type="PANTHER" id="PTHR48002">
    <property type="entry name" value="OLFACTORY RECEPTOR"/>
    <property type="match status" value="1"/>
</dbReference>
<proteinExistence type="predicted"/>
<sequence length="56" mass="6419">MCLSSFATPKMVMDFLAQHKTISFEGCISQIFFLHLFTGTEIVLLISMSFDRQLDK</sequence>
<evidence type="ECO:0000256" key="5">
    <source>
        <dbReference type="ARBA" id="ARBA00023136"/>
    </source>
</evidence>
<evidence type="ECO:0000256" key="8">
    <source>
        <dbReference type="SAM" id="Phobius"/>
    </source>
</evidence>
<dbReference type="EMBL" id="SGJD01062043">
    <property type="protein sequence ID" value="KAB0336370.1"/>
    <property type="molecule type" value="Genomic_DNA"/>
</dbReference>
<keyword evidence="10" id="KW-1185">Reference proteome</keyword>
<evidence type="ECO:0000313" key="9">
    <source>
        <dbReference type="EMBL" id="KAB0336370.1"/>
    </source>
</evidence>
<dbReference type="GO" id="GO:0004984">
    <property type="term" value="F:olfactory receptor activity"/>
    <property type="evidence" value="ECO:0007669"/>
    <property type="project" value="InterPro"/>
</dbReference>